<dbReference type="Proteomes" id="UP000306602">
    <property type="component" value="Unassembled WGS sequence"/>
</dbReference>
<evidence type="ECO:0000313" key="2">
    <source>
        <dbReference type="EMBL" id="THH34510.1"/>
    </source>
</evidence>
<dbReference type="InterPro" id="IPR028250">
    <property type="entry name" value="DsbDN"/>
</dbReference>
<proteinExistence type="predicted"/>
<comment type="caution">
    <text evidence="2">The sequence shown here is derived from an EMBL/GenBank/DDBJ whole genome shotgun (WGS) entry which is preliminary data.</text>
</comment>
<dbReference type="Pfam" id="PF11412">
    <property type="entry name" value="DsbD_N"/>
    <property type="match status" value="1"/>
</dbReference>
<dbReference type="AlphaFoldDB" id="A0A4S4NEM8"/>
<protein>
    <recommendedName>
        <fullName evidence="1">Thiol:disulfide interchange protein DsbD N-terminal domain-containing protein</fullName>
    </recommendedName>
</protein>
<dbReference type="OrthoDB" id="9811036at2"/>
<keyword evidence="3" id="KW-1185">Reference proteome</keyword>
<accession>A0A4S4NEM8</accession>
<reference evidence="2 3" key="1">
    <citation type="submission" date="2019-04" db="EMBL/GenBank/DDBJ databases">
        <title>Shimia ponticola sp. nov., isolated from seawater.</title>
        <authorList>
            <person name="Kim Y.-O."/>
            <person name="Yoon J.-H."/>
        </authorList>
    </citation>
    <scope>NUCLEOTIDE SEQUENCE [LARGE SCALE GENOMIC DNA]</scope>
    <source>
        <strain evidence="2 3">MYP11</strain>
    </source>
</reference>
<organism evidence="2 3">
    <name type="scientific">Aliishimia ponticola</name>
    <dbReference type="NCBI Taxonomy" id="2499833"/>
    <lineage>
        <taxon>Bacteria</taxon>
        <taxon>Pseudomonadati</taxon>
        <taxon>Pseudomonadota</taxon>
        <taxon>Alphaproteobacteria</taxon>
        <taxon>Rhodobacterales</taxon>
        <taxon>Paracoccaceae</taxon>
        <taxon>Aliishimia</taxon>
    </lineage>
</organism>
<dbReference type="EMBL" id="SRKY01000006">
    <property type="protein sequence ID" value="THH34510.1"/>
    <property type="molecule type" value="Genomic_DNA"/>
</dbReference>
<evidence type="ECO:0000313" key="3">
    <source>
        <dbReference type="Proteomes" id="UP000306602"/>
    </source>
</evidence>
<name>A0A4S4NEM8_9RHOB</name>
<evidence type="ECO:0000259" key="1">
    <source>
        <dbReference type="Pfam" id="PF11412"/>
    </source>
</evidence>
<sequence>MGIAGDPTAGILSHRVITGWQQADGTRMAGLELTLAPGWKTYWRSPGDAGIPPEFTWNGARNLSGVHVHWPTPRVFWQSGMRSVGYAERVVLPLTLSPKSAGKDIRLKGRVDLGVCADICMPATIRIDSTLPSAESERSPEIVAALAALPFSAQEAGVRSAICALSPTADGLEVKATITMPAAGSAEEAVIEAQDPSIWVSEPSTSRSGQVLTVRAEMIQQTGAPLAVDRSGLRITVISAGHAVDIQGCTG</sequence>
<gene>
    <name evidence="2" type="ORF">E4Z66_18280</name>
</gene>
<feature type="domain" description="Thiol:disulfide interchange protein DsbD N-terminal" evidence="1">
    <location>
        <begin position="23"/>
        <end position="128"/>
    </location>
</feature>